<proteinExistence type="predicted"/>
<dbReference type="HOGENOM" id="CLU_2022555_0_0_5"/>
<dbReference type="STRING" id="366602.Caul_1826"/>
<accession>B0T4K3</accession>
<dbReference type="EMBL" id="CP000927">
    <property type="protein sequence ID" value="ABZ70955.1"/>
    <property type="molecule type" value="Genomic_DNA"/>
</dbReference>
<dbReference type="AlphaFoldDB" id="B0T4K3"/>
<dbReference type="OrthoDB" id="9890676at2"/>
<sequence length="122" mass="12437">MSVVVTFTGAVATTNSVKVGLVENSAHYTLASSQGVAVNGTFTFNTLSVTQNAVLFGVAAGATFTGTITLDVTPNQPNGTPVILVSNLTVDSATVTYPTNDGPETQVLTPGQELTLSGFVIE</sequence>
<reference evidence="1" key="1">
    <citation type="submission" date="2008-01" db="EMBL/GenBank/DDBJ databases">
        <title>Complete sequence of chromosome of Caulobacter sp. K31.</title>
        <authorList>
            <consortium name="US DOE Joint Genome Institute"/>
            <person name="Copeland A."/>
            <person name="Lucas S."/>
            <person name="Lapidus A."/>
            <person name="Barry K."/>
            <person name="Glavina del Rio T."/>
            <person name="Dalin E."/>
            <person name="Tice H."/>
            <person name="Pitluck S."/>
            <person name="Bruce D."/>
            <person name="Goodwin L."/>
            <person name="Thompson L.S."/>
            <person name="Brettin T."/>
            <person name="Detter J.C."/>
            <person name="Han C."/>
            <person name="Schmutz J."/>
            <person name="Larimer F."/>
            <person name="Land M."/>
            <person name="Hauser L."/>
            <person name="Kyrpides N."/>
            <person name="Kim E."/>
            <person name="Stephens C."/>
            <person name="Richardson P."/>
        </authorList>
    </citation>
    <scope>NUCLEOTIDE SEQUENCE [LARGE SCALE GENOMIC DNA]</scope>
    <source>
        <strain evidence="1">K31</strain>
    </source>
</reference>
<protein>
    <submittedName>
        <fullName evidence="1">Uncharacterized protein</fullName>
    </submittedName>
</protein>
<name>B0T4K3_CAUSK</name>
<evidence type="ECO:0000313" key="1">
    <source>
        <dbReference type="EMBL" id="ABZ70955.1"/>
    </source>
</evidence>
<gene>
    <name evidence="1" type="ordered locus">Caul_1826</name>
</gene>
<dbReference type="KEGG" id="cak:Caul_1826"/>
<organism evidence="1">
    <name type="scientific">Caulobacter sp. (strain K31)</name>
    <dbReference type="NCBI Taxonomy" id="366602"/>
    <lineage>
        <taxon>Bacteria</taxon>
        <taxon>Pseudomonadati</taxon>
        <taxon>Pseudomonadota</taxon>
        <taxon>Alphaproteobacteria</taxon>
        <taxon>Caulobacterales</taxon>
        <taxon>Caulobacteraceae</taxon>
        <taxon>Caulobacter</taxon>
    </lineage>
</organism>